<feature type="region of interest" description="Disordered" evidence="1">
    <location>
        <begin position="1"/>
        <end position="40"/>
    </location>
</feature>
<evidence type="ECO:0000313" key="2">
    <source>
        <dbReference type="EMBL" id="CAI9177431.1"/>
    </source>
</evidence>
<gene>
    <name evidence="2" type="ORF">MRATA1EN1_LOCUS26393</name>
</gene>
<dbReference type="Proteomes" id="UP001176941">
    <property type="component" value="Chromosome 7"/>
</dbReference>
<evidence type="ECO:0000256" key="1">
    <source>
        <dbReference type="SAM" id="MobiDB-lite"/>
    </source>
</evidence>
<name>A0ABN8ZXC0_RANTA</name>
<keyword evidence="3" id="KW-1185">Reference proteome</keyword>
<reference evidence="2" key="1">
    <citation type="submission" date="2023-04" db="EMBL/GenBank/DDBJ databases">
        <authorList>
            <consortium name="ELIXIR-Norway"/>
        </authorList>
    </citation>
    <scope>NUCLEOTIDE SEQUENCE [LARGE SCALE GENOMIC DNA]</scope>
</reference>
<protein>
    <submittedName>
        <fullName evidence="2">Uncharacterized protein</fullName>
    </submittedName>
</protein>
<accession>A0ABN8ZXC0</accession>
<dbReference type="EMBL" id="OX459943">
    <property type="protein sequence ID" value="CAI9177431.1"/>
    <property type="molecule type" value="Genomic_DNA"/>
</dbReference>
<evidence type="ECO:0000313" key="3">
    <source>
        <dbReference type="Proteomes" id="UP001176941"/>
    </source>
</evidence>
<organism evidence="2 3">
    <name type="scientific">Rangifer tarandus platyrhynchus</name>
    <name type="common">Svalbard reindeer</name>
    <dbReference type="NCBI Taxonomy" id="3082113"/>
    <lineage>
        <taxon>Eukaryota</taxon>
        <taxon>Metazoa</taxon>
        <taxon>Chordata</taxon>
        <taxon>Craniata</taxon>
        <taxon>Vertebrata</taxon>
        <taxon>Euteleostomi</taxon>
        <taxon>Mammalia</taxon>
        <taxon>Eutheria</taxon>
        <taxon>Laurasiatheria</taxon>
        <taxon>Artiodactyla</taxon>
        <taxon>Ruminantia</taxon>
        <taxon>Pecora</taxon>
        <taxon>Cervidae</taxon>
        <taxon>Odocoileinae</taxon>
        <taxon>Rangifer</taxon>
    </lineage>
</organism>
<proteinExistence type="predicted"/>
<feature type="region of interest" description="Disordered" evidence="1">
    <location>
        <begin position="87"/>
        <end position="141"/>
    </location>
</feature>
<sequence>MESHFRARGRRGPEPRGSAAIYSRSPASGGTTPHEDHWARTGHGRVLWPPAETRPPGGARAPLRLRLRLRLRLHRILPALRITQPPQAADRFLSRVRRPSPGGDPERAASGPLPPPDSIRPASSSASGITGPRAAQESVDVGRRQEEVLVKILRDTPFADNCFSQSQLSRLDPCGAEMEFPLWSS</sequence>
<feature type="compositionally biased region" description="Basic residues" evidence="1">
    <location>
        <begin position="1"/>
        <end position="10"/>
    </location>
</feature>